<evidence type="ECO:0000313" key="2">
    <source>
        <dbReference type="Proteomes" id="UP000078561"/>
    </source>
</evidence>
<proteinExistence type="predicted"/>
<name>A0A168LEH2_ABSGL</name>
<gene>
    <name evidence="1" type="primary">ABSGL_02043.1 scaffold 2596</name>
</gene>
<keyword evidence="2" id="KW-1185">Reference proteome</keyword>
<organism evidence="1">
    <name type="scientific">Absidia glauca</name>
    <name type="common">Pin mould</name>
    <dbReference type="NCBI Taxonomy" id="4829"/>
    <lineage>
        <taxon>Eukaryota</taxon>
        <taxon>Fungi</taxon>
        <taxon>Fungi incertae sedis</taxon>
        <taxon>Mucoromycota</taxon>
        <taxon>Mucoromycotina</taxon>
        <taxon>Mucoromycetes</taxon>
        <taxon>Mucorales</taxon>
        <taxon>Cunninghamellaceae</taxon>
        <taxon>Absidia</taxon>
    </lineage>
</organism>
<dbReference type="InterPro" id="IPR038279">
    <property type="entry name" value="Ndc10_dom2_sf"/>
</dbReference>
<dbReference type="GO" id="GO:0003677">
    <property type="term" value="F:DNA binding"/>
    <property type="evidence" value="ECO:0007669"/>
    <property type="project" value="InterPro"/>
</dbReference>
<reference evidence="1" key="1">
    <citation type="submission" date="2016-04" db="EMBL/GenBank/DDBJ databases">
        <authorList>
            <person name="Evans L.H."/>
            <person name="Alamgir A."/>
            <person name="Owens N."/>
            <person name="Weber N.D."/>
            <person name="Virtaneva K."/>
            <person name="Barbian K."/>
            <person name="Babar A."/>
            <person name="Rosenke K."/>
        </authorList>
    </citation>
    <scope>NUCLEOTIDE SEQUENCE [LARGE SCALE GENOMIC DNA]</scope>
    <source>
        <strain evidence="1">CBS 101.48</strain>
    </source>
</reference>
<sequence length="116" mass="12585">MAGFPAYGRFFYLARAALDPPTSLCKKLFPAIGECHDRLAAEELSPGDPIQPTVAENAFVQVVMIPAIPFGNIQSSLIQPICDSKGICCKLKLHDPAHTLLQQCVPMHSRLQTPIG</sequence>
<dbReference type="Gene3D" id="1.10.443.20">
    <property type="entry name" value="Centromere DNA-binding protein complex CBF3 subunit, domain 2"/>
    <property type="match status" value="1"/>
</dbReference>
<dbReference type="Proteomes" id="UP000078561">
    <property type="component" value="Unassembled WGS sequence"/>
</dbReference>
<dbReference type="OrthoDB" id="120763at2759"/>
<evidence type="ECO:0008006" key="3">
    <source>
        <dbReference type="Google" id="ProtNLM"/>
    </source>
</evidence>
<protein>
    <recommendedName>
        <fullName evidence="3">Ndc10 domain-containing protein</fullName>
    </recommendedName>
</protein>
<dbReference type="InParanoid" id="A0A168LEH2"/>
<evidence type="ECO:0000313" key="1">
    <source>
        <dbReference type="EMBL" id="SAL96627.1"/>
    </source>
</evidence>
<dbReference type="AlphaFoldDB" id="A0A168LEH2"/>
<dbReference type="EMBL" id="LT551165">
    <property type="protein sequence ID" value="SAL96627.1"/>
    <property type="molecule type" value="Genomic_DNA"/>
</dbReference>
<accession>A0A168LEH2</accession>